<feature type="repeat" description="PPR" evidence="3">
    <location>
        <begin position="260"/>
        <end position="295"/>
    </location>
</feature>
<dbReference type="AlphaFoldDB" id="A0AAV1EH28"/>
<protein>
    <submittedName>
        <fullName evidence="4">OLC1v1020718C1</fullName>
    </submittedName>
</protein>
<dbReference type="InterPro" id="IPR044179">
    <property type="entry name" value="PPR5-like"/>
</dbReference>
<feature type="repeat" description="PPR" evidence="3">
    <location>
        <begin position="296"/>
        <end position="330"/>
    </location>
</feature>
<name>A0AAV1EH28_OLDCO</name>
<dbReference type="InterPro" id="IPR002885">
    <property type="entry name" value="PPR_rpt"/>
</dbReference>
<dbReference type="Proteomes" id="UP001161247">
    <property type="component" value="Chromosome 9"/>
</dbReference>
<dbReference type="PANTHER" id="PTHR47874:SF7">
    <property type="entry name" value="BNAA05G30910D PROTEIN"/>
    <property type="match status" value="1"/>
</dbReference>
<evidence type="ECO:0000256" key="2">
    <source>
        <dbReference type="ARBA" id="ARBA00022737"/>
    </source>
</evidence>
<feature type="repeat" description="PPR" evidence="3">
    <location>
        <begin position="189"/>
        <end position="223"/>
    </location>
</feature>
<sequence length="521" mass="59545">MGSATTPFSLSSSSCLLPRVQWRSNLRRRFNSNPSSSSSCASFQSLVIRCAASSSTTAAAPLKKKRHWKQGEYKGFILHPDFSTTLDHNSNKGGGSRRRTPIKNIAKKLDKKNSASAWVNTVTESLSDSIDKKQWLRALEVFEMLREQPFYQPKEGTYLKLLVLLGRSGQPDRARKLFDEMLEEELQPTPQLYTALLSAYCRSNMIEEAFSVLNHMATIPLCQPDVYTYSVLIKACIDDCRFEMVESLYQQMAERLIAPNTVTQNIVLNGFGKAGKYEQMERVLSGMLESSACKPDVWTMNIILSLFGNRGQIEMMERWYEKFRDFGIEPETRTFNILIGAYGKKRMYDKMSSVMEYMRKLAFPWTTSTYNNVIEAFGDAGDAKHMEWTFDQMRAEGMKPDTNTFCCLIKGYANAGLFHKVISCVQYAGKLEIPENTTFYNAVIYACSKAEDLIEMERVFMRMKGKQIHPDSITYSLVIDAYKREGMNDKAYELELEQEKEMIRVSSHEGGQDIESELMRP</sequence>
<dbReference type="PANTHER" id="PTHR47874">
    <property type="entry name" value="EXPRESSED PROTEIN"/>
    <property type="match status" value="1"/>
</dbReference>
<feature type="repeat" description="PPR" evidence="3">
    <location>
        <begin position="154"/>
        <end position="188"/>
    </location>
</feature>
<dbReference type="EMBL" id="OX459126">
    <property type="protein sequence ID" value="CAI9119055.1"/>
    <property type="molecule type" value="Genomic_DNA"/>
</dbReference>
<evidence type="ECO:0000256" key="3">
    <source>
        <dbReference type="PROSITE-ProRule" id="PRU00708"/>
    </source>
</evidence>
<feature type="repeat" description="PPR" evidence="3">
    <location>
        <begin position="331"/>
        <end position="365"/>
    </location>
</feature>
<comment type="similarity">
    <text evidence="1">Belongs to the PPR family. P subfamily.</text>
</comment>
<dbReference type="NCBIfam" id="TIGR00756">
    <property type="entry name" value="PPR"/>
    <property type="match status" value="8"/>
</dbReference>
<evidence type="ECO:0000313" key="5">
    <source>
        <dbReference type="Proteomes" id="UP001161247"/>
    </source>
</evidence>
<dbReference type="Pfam" id="PF13041">
    <property type="entry name" value="PPR_2"/>
    <property type="match status" value="4"/>
</dbReference>
<evidence type="ECO:0000256" key="1">
    <source>
        <dbReference type="ARBA" id="ARBA00007626"/>
    </source>
</evidence>
<feature type="repeat" description="PPR" evidence="3">
    <location>
        <begin position="366"/>
        <end position="400"/>
    </location>
</feature>
<organism evidence="4 5">
    <name type="scientific">Oldenlandia corymbosa var. corymbosa</name>
    <dbReference type="NCBI Taxonomy" id="529605"/>
    <lineage>
        <taxon>Eukaryota</taxon>
        <taxon>Viridiplantae</taxon>
        <taxon>Streptophyta</taxon>
        <taxon>Embryophyta</taxon>
        <taxon>Tracheophyta</taxon>
        <taxon>Spermatophyta</taxon>
        <taxon>Magnoliopsida</taxon>
        <taxon>eudicotyledons</taxon>
        <taxon>Gunneridae</taxon>
        <taxon>Pentapetalae</taxon>
        <taxon>asterids</taxon>
        <taxon>lamiids</taxon>
        <taxon>Gentianales</taxon>
        <taxon>Rubiaceae</taxon>
        <taxon>Rubioideae</taxon>
        <taxon>Spermacoceae</taxon>
        <taxon>Hedyotis-Oldenlandia complex</taxon>
        <taxon>Oldenlandia</taxon>
    </lineage>
</organism>
<dbReference type="InterPro" id="IPR011990">
    <property type="entry name" value="TPR-like_helical_dom_sf"/>
</dbReference>
<keyword evidence="2" id="KW-0677">Repeat</keyword>
<feature type="repeat" description="PPR" evidence="3">
    <location>
        <begin position="225"/>
        <end position="259"/>
    </location>
</feature>
<dbReference type="Pfam" id="PF01535">
    <property type="entry name" value="PPR"/>
    <property type="match status" value="2"/>
</dbReference>
<dbReference type="GO" id="GO:0003729">
    <property type="term" value="F:mRNA binding"/>
    <property type="evidence" value="ECO:0007669"/>
    <property type="project" value="InterPro"/>
</dbReference>
<accession>A0AAV1EH28</accession>
<reference evidence="4" key="1">
    <citation type="submission" date="2023-03" db="EMBL/GenBank/DDBJ databases">
        <authorList>
            <person name="Julca I."/>
        </authorList>
    </citation>
    <scope>NUCLEOTIDE SEQUENCE</scope>
</reference>
<keyword evidence="5" id="KW-1185">Reference proteome</keyword>
<dbReference type="PROSITE" id="PS51375">
    <property type="entry name" value="PPR"/>
    <property type="match status" value="8"/>
</dbReference>
<proteinExistence type="inferred from homology"/>
<feature type="repeat" description="PPR" evidence="3">
    <location>
        <begin position="436"/>
        <end position="470"/>
    </location>
</feature>
<gene>
    <name evidence="4" type="ORF">OLC1_LOCUS24798</name>
</gene>
<dbReference type="Gene3D" id="1.25.40.10">
    <property type="entry name" value="Tetratricopeptide repeat domain"/>
    <property type="match status" value="3"/>
</dbReference>
<evidence type="ECO:0000313" key="4">
    <source>
        <dbReference type="EMBL" id="CAI9119055.1"/>
    </source>
</evidence>